<sequence length="221" mass="24407">MSTMTRTTRLLVTRRDPHTGAYAPVGELTRDPQTQRYAFAYRPGVTRKLPGLPLGTVSTSDVLFPLFGHRITSPRRADHGDTLGLLDLEPAAEPFEVLERSGGRSATDTLELTPIPDPGPFEVHFLVHGIRHLDEEEQARIDTLEPGQSVTLTPEPDNEVDCLAVLVTDDGHRLGYVPRPLLEYVRPAMGHPHELTVERINSPAAGFHMRLLVRLAGHLPA</sequence>
<accession>A0A4P6MRP9</accession>
<evidence type="ECO:0000313" key="5">
    <source>
        <dbReference type="Proteomes" id="UP000290408"/>
    </source>
</evidence>
<name>A0A4P6MRP9_9MICO</name>
<dbReference type="InterPro" id="IPR014905">
    <property type="entry name" value="HIRAN"/>
</dbReference>
<keyword evidence="2" id="KW-0378">Hydrolase</keyword>
<dbReference type="Gene3D" id="3.30.70.2330">
    <property type="match status" value="1"/>
</dbReference>
<evidence type="ECO:0000256" key="1">
    <source>
        <dbReference type="ARBA" id="ARBA00022723"/>
    </source>
</evidence>
<protein>
    <recommendedName>
        <fullName evidence="3">HIRAN domain-containing protein</fullName>
    </recommendedName>
</protein>
<keyword evidence="1" id="KW-0479">Metal-binding</keyword>
<dbReference type="OrthoDB" id="3830732at2"/>
<reference evidence="4 5" key="1">
    <citation type="submission" date="2019-02" db="EMBL/GenBank/DDBJ databases">
        <title>Genomic data mining of an Antarctic deep-sea actinobacterium, Janibacterlimosus P3-3-X1.</title>
        <authorList>
            <person name="Liao L."/>
            <person name="Chen B."/>
        </authorList>
    </citation>
    <scope>NUCLEOTIDE SEQUENCE [LARGE SCALE GENOMIC DNA]</scope>
    <source>
        <strain evidence="4 5">P3-3-X1</strain>
    </source>
</reference>
<dbReference type="Proteomes" id="UP000290408">
    <property type="component" value="Chromosome"/>
</dbReference>
<dbReference type="AlphaFoldDB" id="A0A4P6MRP9"/>
<evidence type="ECO:0000256" key="2">
    <source>
        <dbReference type="ARBA" id="ARBA00022801"/>
    </source>
</evidence>
<gene>
    <name evidence="4" type="ORF">EXU32_05200</name>
</gene>
<organism evidence="4 5">
    <name type="scientific">Janibacter limosus</name>
    <dbReference type="NCBI Taxonomy" id="53458"/>
    <lineage>
        <taxon>Bacteria</taxon>
        <taxon>Bacillati</taxon>
        <taxon>Actinomycetota</taxon>
        <taxon>Actinomycetes</taxon>
        <taxon>Micrococcales</taxon>
        <taxon>Intrasporangiaceae</taxon>
        <taxon>Janibacter</taxon>
    </lineage>
</organism>
<feature type="domain" description="HIRAN" evidence="3">
    <location>
        <begin position="120"/>
        <end position="219"/>
    </location>
</feature>
<dbReference type="EMBL" id="CP036164">
    <property type="protein sequence ID" value="QBF45709.1"/>
    <property type="molecule type" value="Genomic_DNA"/>
</dbReference>
<proteinExistence type="predicted"/>
<dbReference type="Pfam" id="PF08797">
    <property type="entry name" value="HIRAN"/>
    <property type="match status" value="1"/>
</dbReference>
<dbReference type="SMART" id="SM00910">
    <property type="entry name" value="HIRAN"/>
    <property type="match status" value="1"/>
</dbReference>
<dbReference type="KEGG" id="jli:EXU32_05200"/>
<dbReference type="GO" id="GO:0003676">
    <property type="term" value="F:nucleic acid binding"/>
    <property type="evidence" value="ECO:0007669"/>
    <property type="project" value="InterPro"/>
</dbReference>
<dbReference type="GO" id="GO:0016818">
    <property type="term" value="F:hydrolase activity, acting on acid anhydrides, in phosphorus-containing anhydrides"/>
    <property type="evidence" value="ECO:0007669"/>
    <property type="project" value="InterPro"/>
</dbReference>
<dbReference type="GO" id="GO:0008270">
    <property type="term" value="F:zinc ion binding"/>
    <property type="evidence" value="ECO:0007669"/>
    <property type="project" value="InterPro"/>
</dbReference>
<keyword evidence="5" id="KW-1185">Reference proteome</keyword>
<evidence type="ECO:0000313" key="4">
    <source>
        <dbReference type="EMBL" id="QBF45709.1"/>
    </source>
</evidence>
<evidence type="ECO:0000259" key="3">
    <source>
        <dbReference type="SMART" id="SM00910"/>
    </source>
</evidence>